<accession>A0A444Y142</accession>
<evidence type="ECO:0000313" key="1">
    <source>
        <dbReference type="EMBL" id="RYQ95658.1"/>
    </source>
</evidence>
<keyword evidence="2" id="KW-1185">Reference proteome</keyword>
<sequence>MDRLQAIIHQKEQEEAQRRHKDIMANLAEIKANLDSWDSCTKQSISTDECEKSTEEWSMKEILESQHEDKGMGYEETLEKEEIVENLGKVEQEANPIIEDNSTPSDIGDPVEASSIGCETDVEKECVQPPIHVLINEEELEEVDKQVRFEKSCQEVEVIKEELKEVELTLSKPSDTFPAKSPSKLQIEWVIISSFNFLGPYQYALLEIYCQLRVLCGLASKKELDVGWQQESRCIVEGSSLFKGGVKLNSMDLR</sequence>
<evidence type="ECO:0000313" key="2">
    <source>
        <dbReference type="Proteomes" id="UP000289738"/>
    </source>
</evidence>
<organism evidence="1 2">
    <name type="scientific">Arachis hypogaea</name>
    <name type="common">Peanut</name>
    <dbReference type="NCBI Taxonomy" id="3818"/>
    <lineage>
        <taxon>Eukaryota</taxon>
        <taxon>Viridiplantae</taxon>
        <taxon>Streptophyta</taxon>
        <taxon>Embryophyta</taxon>
        <taxon>Tracheophyta</taxon>
        <taxon>Spermatophyta</taxon>
        <taxon>Magnoliopsida</taxon>
        <taxon>eudicotyledons</taxon>
        <taxon>Gunneridae</taxon>
        <taxon>Pentapetalae</taxon>
        <taxon>rosids</taxon>
        <taxon>fabids</taxon>
        <taxon>Fabales</taxon>
        <taxon>Fabaceae</taxon>
        <taxon>Papilionoideae</taxon>
        <taxon>50 kb inversion clade</taxon>
        <taxon>dalbergioids sensu lato</taxon>
        <taxon>Dalbergieae</taxon>
        <taxon>Pterocarpus clade</taxon>
        <taxon>Arachis</taxon>
    </lineage>
</organism>
<dbReference type="AlphaFoldDB" id="A0A444Y142"/>
<name>A0A444Y142_ARAHY</name>
<proteinExistence type="predicted"/>
<protein>
    <submittedName>
        <fullName evidence="1">Uncharacterized protein</fullName>
    </submittedName>
</protein>
<reference evidence="1 2" key="1">
    <citation type="submission" date="2019-01" db="EMBL/GenBank/DDBJ databases">
        <title>Sequencing of cultivated peanut Arachis hypogaea provides insights into genome evolution and oil improvement.</title>
        <authorList>
            <person name="Chen X."/>
        </authorList>
    </citation>
    <scope>NUCLEOTIDE SEQUENCE [LARGE SCALE GENOMIC DNA]</scope>
    <source>
        <strain evidence="2">cv. Fuhuasheng</strain>
        <tissue evidence="1">Leaves</tissue>
    </source>
</reference>
<comment type="caution">
    <text evidence="1">The sequence shown here is derived from an EMBL/GenBank/DDBJ whole genome shotgun (WGS) entry which is preliminary data.</text>
</comment>
<gene>
    <name evidence="1" type="ORF">Ahy_B08g091000</name>
</gene>
<dbReference type="Proteomes" id="UP000289738">
    <property type="component" value="Chromosome B08"/>
</dbReference>
<dbReference type="EMBL" id="SDMP01000018">
    <property type="protein sequence ID" value="RYQ95658.1"/>
    <property type="molecule type" value="Genomic_DNA"/>
</dbReference>